<dbReference type="PROSITE" id="PS00518">
    <property type="entry name" value="ZF_RING_1"/>
    <property type="match status" value="1"/>
</dbReference>
<keyword evidence="3" id="KW-0862">Zinc</keyword>
<accession>M5FZ23</accession>
<dbReference type="STRING" id="1858805.M5FZ23"/>
<dbReference type="InterPro" id="IPR017907">
    <property type="entry name" value="Znf_RING_CS"/>
</dbReference>
<sequence>MAEGDPHLKRQRSISVSPDDVDPERPNKKQALSTSSASPDRLSASSSSSRMESLSEERPDLSSEVLDALEAELSCACCAGLLHRPALLQPCNHAFCASCVVSWVRNGGTACPTCRSPSDSIHSARFLQNMIDLLVRFRPEAARSLKEKQEADVIWLPGQLLPLPPARPRHQSPPPMPLNLARPCPHCTRNNHFGYVCPIPIPDPAQVPREQAWDLESHGPPHGHGFCSGCDELYALGAPTGMSCSFCKSKYCGYSVVATCVLPKVTRPQMPRHMDTVAKLLECDELYEAFCHNSIEVDLLIDYLHSRQGGVNGVLRNIIEWVRCQPGGFNILNFLAMEGPIGDQSRHNGHDDDDSDRDSDSEDEDGEPEIEPIPNEHPAPPSDDDLHQPPAPAMATNANDMSIPPIDSVLPPQNPEIAHVEGPGSDMEVDPPTGVLIQPPPASDVPAPMPPQAEMPPQPPVYFTRICRDCSEQVFIWGIYDWWVRERSLVEAAIPATVRAKKDCVNGRRCDHQGSASHSREFNHICDPAPPSSNPEHALPPVPDAEDPLPLPIEALPPPVHFPPMPSSDPAEQLIEDMLLHPNAPSLALPILQAQGDINMDDEAEVERQMEQYLNLEIGVTAAV</sequence>
<feature type="compositionally biased region" description="Basic and acidic residues" evidence="5">
    <location>
        <begin position="512"/>
        <end position="524"/>
    </location>
</feature>
<keyword evidence="2 4" id="KW-0863">Zinc-finger</keyword>
<dbReference type="GeneID" id="63685674"/>
<dbReference type="InterPro" id="IPR018957">
    <property type="entry name" value="Znf_C3HC4_RING-type"/>
</dbReference>
<feature type="domain" description="RING-type" evidence="6">
    <location>
        <begin position="75"/>
        <end position="115"/>
    </location>
</feature>
<dbReference type="InterPro" id="IPR001841">
    <property type="entry name" value="Znf_RING"/>
</dbReference>
<feature type="compositionally biased region" description="Pro residues" evidence="5">
    <location>
        <begin position="528"/>
        <end position="541"/>
    </location>
</feature>
<protein>
    <recommendedName>
        <fullName evidence="6">RING-type domain-containing protein</fullName>
    </recommendedName>
</protein>
<dbReference type="GO" id="GO:0016567">
    <property type="term" value="P:protein ubiquitination"/>
    <property type="evidence" value="ECO:0007669"/>
    <property type="project" value="TreeGrafter"/>
</dbReference>
<dbReference type="PROSITE" id="PS00197">
    <property type="entry name" value="2FE2S_FER_1"/>
    <property type="match status" value="1"/>
</dbReference>
<dbReference type="Proteomes" id="UP000030653">
    <property type="component" value="Unassembled WGS sequence"/>
</dbReference>
<dbReference type="Pfam" id="PF00097">
    <property type="entry name" value="zf-C3HC4"/>
    <property type="match status" value="1"/>
</dbReference>
<dbReference type="AlphaFoldDB" id="M5FZ23"/>
<evidence type="ECO:0000256" key="4">
    <source>
        <dbReference type="PROSITE-ProRule" id="PRU00175"/>
    </source>
</evidence>
<dbReference type="InterPro" id="IPR013083">
    <property type="entry name" value="Znf_RING/FYVE/PHD"/>
</dbReference>
<name>M5FZ23_DACPD</name>
<gene>
    <name evidence="7" type="ORF">DACRYDRAFT_118588</name>
</gene>
<dbReference type="GO" id="GO:0004842">
    <property type="term" value="F:ubiquitin-protein transferase activity"/>
    <property type="evidence" value="ECO:0007669"/>
    <property type="project" value="TreeGrafter"/>
</dbReference>
<evidence type="ECO:0000256" key="5">
    <source>
        <dbReference type="SAM" id="MobiDB-lite"/>
    </source>
</evidence>
<feature type="compositionally biased region" description="Acidic residues" evidence="5">
    <location>
        <begin position="351"/>
        <end position="370"/>
    </location>
</feature>
<evidence type="ECO:0000259" key="6">
    <source>
        <dbReference type="PROSITE" id="PS50089"/>
    </source>
</evidence>
<evidence type="ECO:0000313" key="7">
    <source>
        <dbReference type="EMBL" id="EJT98826.1"/>
    </source>
</evidence>
<evidence type="ECO:0000256" key="3">
    <source>
        <dbReference type="ARBA" id="ARBA00022833"/>
    </source>
</evidence>
<proteinExistence type="predicted"/>
<feature type="region of interest" description="Disordered" evidence="5">
    <location>
        <begin position="512"/>
        <end position="541"/>
    </location>
</feature>
<dbReference type="RefSeq" id="XP_040625724.1">
    <property type="nucleotide sequence ID" value="XM_040770612.1"/>
</dbReference>
<dbReference type="GO" id="GO:0051537">
    <property type="term" value="F:2 iron, 2 sulfur cluster binding"/>
    <property type="evidence" value="ECO:0007669"/>
    <property type="project" value="InterPro"/>
</dbReference>
<dbReference type="InterPro" id="IPR006058">
    <property type="entry name" value="2Fe2S_fd_BS"/>
</dbReference>
<dbReference type="PANTHER" id="PTHR16079:SF4">
    <property type="entry name" value="E3 UBIQUITIN-PROTEIN LIGASE CHFR"/>
    <property type="match status" value="1"/>
</dbReference>
<feature type="compositionally biased region" description="Low complexity" evidence="5">
    <location>
        <begin position="32"/>
        <end position="52"/>
    </location>
</feature>
<dbReference type="Gene3D" id="3.30.40.10">
    <property type="entry name" value="Zinc/RING finger domain, C3HC4 (zinc finger)"/>
    <property type="match status" value="1"/>
</dbReference>
<dbReference type="GO" id="GO:0008270">
    <property type="term" value="F:zinc ion binding"/>
    <property type="evidence" value="ECO:0007669"/>
    <property type="project" value="UniProtKB-KW"/>
</dbReference>
<evidence type="ECO:0000256" key="1">
    <source>
        <dbReference type="ARBA" id="ARBA00022723"/>
    </source>
</evidence>
<dbReference type="EMBL" id="JH795872">
    <property type="protein sequence ID" value="EJT98826.1"/>
    <property type="molecule type" value="Genomic_DNA"/>
</dbReference>
<evidence type="ECO:0000256" key="2">
    <source>
        <dbReference type="ARBA" id="ARBA00022771"/>
    </source>
</evidence>
<organism evidence="7 8">
    <name type="scientific">Dacryopinax primogenitus (strain DJM 731)</name>
    <name type="common">Brown rot fungus</name>
    <dbReference type="NCBI Taxonomy" id="1858805"/>
    <lineage>
        <taxon>Eukaryota</taxon>
        <taxon>Fungi</taxon>
        <taxon>Dikarya</taxon>
        <taxon>Basidiomycota</taxon>
        <taxon>Agaricomycotina</taxon>
        <taxon>Dacrymycetes</taxon>
        <taxon>Dacrymycetales</taxon>
        <taxon>Dacrymycetaceae</taxon>
        <taxon>Dacryopinax</taxon>
    </lineage>
</organism>
<dbReference type="PROSITE" id="PS50089">
    <property type="entry name" value="ZF_RING_2"/>
    <property type="match status" value="1"/>
</dbReference>
<dbReference type="HOGENOM" id="CLU_015200_0_0_1"/>
<reference evidence="7 8" key="1">
    <citation type="journal article" date="2012" name="Science">
        <title>The Paleozoic origin of enzymatic lignin decomposition reconstructed from 31 fungal genomes.</title>
        <authorList>
            <person name="Floudas D."/>
            <person name="Binder M."/>
            <person name="Riley R."/>
            <person name="Barry K."/>
            <person name="Blanchette R.A."/>
            <person name="Henrissat B."/>
            <person name="Martinez A.T."/>
            <person name="Otillar R."/>
            <person name="Spatafora J.W."/>
            <person name="Yadav J.S."/>
            <person name="Aerts A."/>
            <person name="Benoit I."/>
            <person name="Boyd A."/>
            <person name="Carlson A."/>
            <person name="Copeland A."/>
            <person name="Coutinho P.M."/>
            <person name="de Vries R.P."/>
            <person name="Ferreira P."/>
            <person name="Findley K."/>
            <person name="Foster B."/>
            <person name="Gaskell J."/>
            <person name="Glotzer D."/>
            <person name="Gorecki P."/>
            <person name="Heitman J."/>
            <person name="Hesse C."/>
            <person name="Hori C."/>
            <person name="Igarashi K."/>
            <person name="Jurgens J.A."/>
            <person name="Kallen N."/>
            <person name="Kersten P."/>
            <person name="Kohler A."/>
            <person name="Kuees U."/>
            <person name="Kumar T.K.A."/>
            <person name="Kuo A."/>
            <person name="LaButti K."/>
            <person name="Larrondo L.F."/>
            <person name="Lindquist E."/>
            <person name="Ling A."/>
            <person name="Lombard V."/>
            <person name="Lucas S."/>
            <person name="Lundell T."/>
            <person name="Martin R."/>
            <person name="McLaughlin D.J."/>
            <person name="Morgenstern I."/>
            <person name="Morin E."/>
            <person name="Murat C."/>
            <person name="Nagy L.G."/>
            <person name="Nolan M."/>
            <person name="Ohm R.A."/>
            <person name="Patyshakuliyeva A."/>
            <person name="Rokas A."/>
            <person name="Ruiz-Duenas F.J."/>
            <person name="Sabat G."/>
            <person name="Salamov A."/>
            <person name="Samejima M."/>
            <person name="Schmutz J."/>
            <person name="Slot J.C."/>
            <person name="St John F."/>
            <person name="Stenlid J."/>
            <person name="Sun H."/>
            <person name="Sun S."/>
            <person name="Syed K."/>
            <person name="Tsang A."/>
            <person name="Wiebenga A."/>
            <person name="Young D."/>
            <person name="Pisabarro A."/>
            <person name="Eastwood D.C."/>
            <person name="Martin F."/>
            <person name="Cullen D."/>
            <person name="Grigoriev I.V."/>
            <person name="Hibbett D.S."/>
        </authorList>
    </citation>
    <scope>NUCLEOTIDE SEQUENCE [LARGE SCALE GENOMIC DNA]</scope>
    <source>
        <strain evidence="7 8">DJM-731 SS1</strain>
    </source>
</reference>
<feature type="region of interest" description="Disordered" evidence="5">
    <location>
        <begin position="1"/>
        <end position="59"/>
    </location>
</feature>
<dbReference type="SUPFAM" id="SSF57850">
    <property type="entry name" value="RING/U-box"/>
    <property type="match status" value="1"/>
</dbReference>
<dbReference type="PANTHER" id="PTHR16079">
    <property type="entry name" value="UBIQUITIN LIGASE PROTEIN CHFR"/>
    <property type="match status" value="1"/>
</dbReference>
<evidence type="ECO:0000313" key="8">
    <source>
        <dbReference type="Proteomes" id="UP000030653"/>
    </source>
</evidence>
<dbReference type="OMA" id="QNSANDH"/>
<dbReference type="SMART" id="SM00184">
    <property type="entry name" value="RING"/>
    <property type="match status" value="1"/>
</dbReference>
<keyword evidence="1" id="KW-0479">Metal-binding</keyword>
<keyword evidence="8" id="KW-1185">Reference proteome</keyword>
<dbReference type="GO" id="GO:0006511">
    <property type="term" value="P:ubiquitin-dependent protein catabolic process"/>
    <property type="evidence" value="ECO:0007669"/>
    <property type="project" value="TreeGrafter"/>
</dbReference>
<dbReference type="InterPro" id="IPR052256">
    <property type="entry name" value="E3_ubiquitin-ligase_CHFR"/>
</dbReference>
<dbReference type="GO" id="GO:0005634">
    <property type="term" value="C:nucleus"/>
    <property type="evidence" value="ECO:0007669"/>
    <property type="project" value="TreeGrafter"/>
</dbReference>
<dbReference type="OrthoDB" id="1305878at2759"/>
<feature type="region of interest" description="Disordered" evidence="5">
    <location>
        <begin position="342"/>
        <end position="404"/>
    </location>
</feature>